<sequence>MADKRVEDAAQAAGEVKNSSPEVYFWSMYQKNPTCTEIKNAQNPSVISSKGAIGKQFNPDGNIGQVGEKIGGPFSKDGAIGSQFDASKDGIAGQVEKAVDGPARPASNAKNVKVNKEPSIGAQR</sequence>
<accession>A0ABR3WEC2</accession>
<gene>
    <name evidence="2" type="ORF">Daus18300_009430</name>
</gene>
<evidence type="ECO:0000313" key="2">
    <source>
        <dbReference type="EMBL" id="KAL1859711.1"/>
    </source>
</evidence>
<evidence type="ECO:0000313" key="3">
    <source>
        <dbReference type="Proteomes" id="UP001583177"/>
    </source>
</evidence>
<keyword evidence="3" id="KW-1185">Reference proteome</keyword>
<evidence type="ECO:0000256" key="1">
    <source>
        <dbReference type="SAM" id="MobiDB-lite"/>
    </source>
</evidence>
<reference evidence="2 3" key="1">
    <citation type="journal article" date="2024" name="IMA Fungus">
        <title>IMA Genome - F19 : A genome assembly and annotation guide to empower mycologists, including annotated draft genome sequences of Ceratocystis pirilliformis, Diaporthe australafricana, Fusarium ophioides, Paecilomyces lecythidis, and Sporothrix stenoceras.</title>
        <authorList>
            <person name="Aylward J."/>
            <person name="Wilson A.M."/>
            <person name="Visagie C.M."/>
            <person name="Spraker J."/>
            <person name="Barnes I."/>
            <person name="Buitendag C."/>
            <person name="Ceriani C."/>
            <person name="Del Mar Angel L."/>
            <person name="du Plessis D."/>
            <person name="Fuchs T."/>
            <person name="Gasser K."/>
            <person name="Kramer D."/>
            <person name="Li W."/>
            <person name="Munsamy K."/>
            <person name="Piso A."/>
            <person name="Price J.L."/>
            <person name="Sonnekus B."/>
            <person name="Thomas C."/>
            <person name="van der Nest A."/>
            <person name="van Dijk A."/>
            <person name="van Heerden A."/>
            <person name="van Vuuren N."/>
            <person name="Yilmaz N."/>
            <person name="Duong T.A."/>
            <person name="van der Merwe N.A."/>
            <person name="Wingfield M.J."/>
            <person name="Wingfield B.D."/>
        </authorList>
    </citation>
    <scope>NUCLEOTIDE SEQUENCE [LARGE SCALE GENOMIC DNA]</scope>
    <source>
        <strain evidence="2 3">CMW 18300</strain>
    </source>
</reference>
<feature type="region of interest" description="Disordered" evidence="1">
    <location>
        <begin position="59"/>
        <end position="124"/>
    </location>
</feature>
<organism evidence="2 3">
    <name type="scientific">Diaporthe australafricana</name>
    <dbReference type="NCBI Taxonomy" id="127596"/>
    <lineage>
        <taxon>Eukaryota</taxon>
        <taxon>Fungi</taxon>
        <taxon>Dikarya</taxon>
        <taxon>Ascomycota</taxon>
        <taxon>Pezizomycotina</taxon>
        <taxon>Sordariomycetes</taxon>
        <taxon>Sordariomycetidae</taxon>
        <taxon>Diaporthales</taxon>
        <taxon>Diaporthaceae</taxon>
        <taxon>Diaporthe</taxon>
    </lineage>
</organism>
<comment type="caution">
    <text evidence="2">The sequence shown here is derived from an EMBL/GenBank/DDBJ whole genome shotgun (WGS) entry which is preliminary data.</text>
</comment>
<name>A0ABR3WEC2_9PEZI</name>
<dbReference type="EMBL" id="JAWRVE010000096">
    <property type="protein sequence ID" value="KAL1859711.1"/>
    <property type="molecule type" value="Genomic_DNA"/>
</dbReference>
<dbReference type="Proteomes" id="UP001583177">
    <property type="component" value="Unassembled WGS sequence"/>
</dbReference>
<protein>
    <submittedName>
        <fullName evidence="2">Uncharacterized protein</fullName>
    </submittedName>
</protein>
<proteinExistence type="predicted"/>